<evidence type="ECO:0000313" key="4">
    <source>
        <dbReference type="EMBL" id="PNP41870.1"/>
    </source>
</evidence>
<keyword evidence="2" id="KW-0472">Membrane</keyword>
<evidence type="ECO:0000256" key="1">
    <source>
        <dbReference type="SAM" id="MobiDB-lite"/>
    </source>
</evidence>
<dbReference type="EMBL" id="MTYH01000053">
    <property type="protein sequence ID" value="PNP41870.1"/>
    <property type="molecule type" value="Genomic_DNA"/>
</dbReference>
<organism evidence="4 5">
    <name type="scientific">Trichoderma gamsii</name>
    <dbReference type="NCBI Taxonomy" id="398673"/>
    <lineage>
        <taxon>Eukaryota</taxon>
        <taxon>Fungi</taxon>
        <taxon>Dikarya</taxon>
        <taxon>Ascomycota</taxon>
        <taxon>Pezizomycotina</taxon>
        <taxon>Sordariomycetes</taxon>
        <taxon>Hypocreomycetidae</taxon>
        <taxon>Hypocreales</taxon>
        <taxon>Hypocreaceae</taxon>
        <taxon>Trichoderma</taxon>
    </lineage>
</organism>
<dbReference type="OrthoDB" id="5358398at2759"/>
<dbReference type="Pfam" id="PF17648">
    <property type="entry name" value="Luciferase"/>
    <property type="match status" value="1"/>
</dbReference>
<dbReference type="AlphaFoldDB" id="A0A2K0T8N1"/>
<reference evidence="4 5" key="1">
    <citation type="submission" date="2017-02" db="EMBL/GenBank/DDBJ databases">
        <title>Genomes of Trichoderma spp. with biocontrol activity.</title>
        <authorList>
            <person name="Gardiner D."/>
            <person name="Kazan K."/>
            <person name="Vos C."/>
            <person name="Harvey P."/>
        </authorList>
    </citation>
    <scope>NUCLEOTIDE SEQUENCE [LARGE SCALE GENOMIC DNA]</scope>
    <source>
        <strain evidence="4 5">A5MH</strain>
    </source>
</reference>
<name>A0A2K0T8N1_9HYPO</name>
<evidence type="ECO:0000313" key="5">
    <source>
        <dbReference type="Proteomes" id="UP000236546"/>
    </source>
</evidence>
<dbReference type="Proteomes" id="UP000236546">
    <property type="component" value="Unassembled WGS sequence"/>
</dbReference>
<dbReference type="PANTHER" id="PTHR38695:SF1">
    <property type="entry name" value="AMINO ACID PERMEASE_ SLC12A DOMAIN-CONTAINING PROTEIN"/>
    <property type="match status" value="1"/>
</dbReference>
<proteinExistence type="predicted"/>
<sequence>MSAWDPSRLSSSALSYIRQHPILFTSAVAIIPLAALIMPSYRGYIDLGPGGLPHNAFGWLLQETLRPLSLSSTIDLGVFQKPGVSAPYEPHGNSRFLQEPLPQRRGNRPTIPNYVAPQRQTTETGDASIVTRMNNHLRELSSRHPEKLAVKASGLEAKENPALFLISSPLPKYLEKSTKGEIVHIHGEASSHMVLSLTDAKEAMAKGWAELHPLSGVMGLIPLPYVMIYAPRDEEELGQWARFVDAAVAFTSASQQ</sequence>
<keyword evidence="2" id="KW-0812">Transmembrane</keyword>
<feature type="region of interest" description="Disordered" evidence="1">
    <location>
        <begin position="89"/>
        <end position="125"/>
    </location>
</feature>
<protein>
    <recommendedName>
        <fullName evidence="3">Luciferase domain-containing protein</fullName>
    </recommendedName>
</protein>
<gene>
    <name evidence="4" type="ORF">TGAMA5MH_06265</name>
</gene>
<evidence type="ECO:0000259" key="3">
    <source>
        <dbReference type="Pfam" id="PF17648"/>
    </source>
</evidence>
<evidence type="ECO:0000256" key="2">
    <source>
        <dbReference type="SAM" id="Phobius"/>
    </source>
</evidence>
<accession>A0A2K0T8N1</accession>
<dbReference type="InterPro" id="IPR040841">
    <property type="entry name" value="Luciferase_dom"/>
</dbReference>
<feature type="domain" description="Luciferase" evidence="3">
    <location>
        <begin position="180"/>
        <end position="247"/>
    </location>
</feature>
<feature type="transmembrane region" description="Helical" evidence="2">
    <location>
        <begin position="20"/>
        <end position="38"/>
    </location>
</feature>
<keyword evidence="2" id="KW-1133">Transmembrane helix</keyword>
<comment type="caution">
    <text evidence="4">The sequence shown here is derived from an EMBL/GenBank/DDBJ whole genome shotgun (WGS) entry which is preliminary data.</text>
</comment>
<dbReference type="InterPro" id="IPR048273">
    <property type="entry name" value="Luciferase"/>
</dbReference>
<dbReference type="PANTHER" id="PTHR38695">
    <property type="entry name" value="AMINO ACID PERMEASE_ SLC12A DOMAIN-CONTAINING PROTEIN"/>
    <property type="match status" value="1"/>
</dbReference>